<organism evidence="2 3">
    <name type="scientific">Protea cynaroides</name>
    <dbReference type="NCBI Taxonomy" id="273540"/>
    <lineage>
        <taxon>Eukaryota</taxon>
        <taxon>Viridiplantae</taxon>
        <taxon>Streptophyta</taxon>
        <taxon>Embryophyta</taxon>
        <taxon>Tracheophyta</taxon>
        <taxon>Spermatophyta</taxon>
        <taxon>Magnoliopsida</taxon>
        <taxon>Proteales</taxon>
        <taxon>Proteaceae</taxon>
        <taxon>Protea</taxon>
    </lineage>
</organism>
<proteinExistence type="predicted"/>
<protein>
    <submittedName>
        <fullName evidence="2">Uncharacterized protein</fullName>
    </submittedName>
</protein>
<dbReference type="Proteomes" id="UP001141806">
    <property type="component" value="Unassembled WGS sequence"/>
</dbReference>
<reference evidence="2" key="1">
    <citation type="journal article" date="2023" name="Plant J.">
        <title>The genome of the king protea, Protea cynaroides.</title>
        <authorList>
            <person name="Chang J."/>
            <person name="Duong T.A."/>
            <person name="Schoeman C."/>
            <person name="Ma X."/>
            <person name="Roodt D."/>
            <person name="Barker N."/>
            <person name="Li Z."/>
            <person name="Van de Peer Y."/>
            <person name="Mizrachi E."/>
        </authorList>
    </citation>
    <scope>NUCLEOTIDE SEQUENCE</scope>
    <source>
        <tissue evidence="2">Young leaves</tissue>
    </source>
</reference>
<evidence type="ECO:0000313" key="3">
    <source>
        <dbReference type="Proteomes" id="UP001141806"/>
    </source>
</evidence>
<keyword evidence="1" id="KW-0812">Transmembrane</keyword>
<dbReference type="OrthoDB" id="1716910at2759"/>
<evidence type="ECO:0000256" key="1">
    <source>
        <dbReference type="SAM" id="Phobius"/>
    </source>
</evidence>
<dbReference type="AlphaFoldDB" id="A0A9Q0KQT8"/>
<dbReference type="EMBL" id="JAMYWD010000004">
    <property type="protein sequence ID" value="KAJ4975002.1"/>
    <property type="molecule type" value="Genomic_DNA"/>
</dbReference>
<sequence length="132" mass="14954">MKMKLWRTDLACLLPVTVNKALPSVMRERPEEVVFALCYMTLLTLIQLPFEKIGGYRVPTFLFKGKPSIYHAFFVSLMFAFSCSASCMTGREEYTKAVSFCRRLAIISILVSAVILMWVAALAGFRWVLTLA</sequence>
<comment type="caution">
    <text evidence="2">The sequence shown here is derived from an EMBL/GenBank/DDBJ whole genome shotgun (WGS) entry which is preliminary data.</text>
</comment>
<feature type="transmembrane region" description="Helical" evidence="1">
    <location>
        <begin position="103"/>
        <end position="129"/>
    </location>
</feature>
<feature type="transmembrane region" description="Helical" evidence="1">
    <location>
        <begin position="70"/>
        <end position="91"/>
    </location>
</feature>
<gene>
    <name evidence="2" type="ORF">NE237_008176</name>
</gene>
<keyword evidence="1" id="KW-0472">Membrane</keyword>
<name>A0A9Q0KQT8_9MAGN</name>
<keyword evidence="1" id="KW-1133">Transmembrane helix</keyword>
<keyword evidence="3" id="KW-1185">Reference proteome</keyword>
<feature type="transmembrane region" description="Helical" evidence="1">
    <location>
        <begin position="33"/>
        <end position="50"/>
    </location>
</feature>
<accession>A0A9Q0KQT8</accession>
<evidence type="ECO:0000313" key="2">
    <source>
        <dbReference type="EMBL" id="KAJ4975002.1"/>
    </source>
</evidence>